<dbReference type="EMBL" id="HBUE01179571">
    <property type="protein sequence ID" value="CAG6519545.1"/>
    <property type="molecule type" value="Transcribed_RNA"/>
</dbReference>
<dbReference type="EMBL" id="HBUE01179585">
    <property type="protein sequence ID" value="CAG6519565.1"/>
    <property type="molecule type" value="Transcribed_RNA"/>
</dbReference>
<dbReference type="EMBL" id="HBUE01285156">
    <property type="protein sequence ID" value="CAG6571098.1"/>
    <property type="molecule type" value="Transcribed_RNA"/>
</dbReference>
<dbReference type="EMBL" id="HBUE01285162">
    <property type="protein sequence ID" value="CAG6571104.1"/>
    <property type="molecule type" value="Transcribed_RNA"/>
</dbReference>
<reference evidence="2" key="1">
    <citation type="submission" date="2021-05" db="EMBL/GenBank/DDBJ databases">
        <authorList>
            <person name="Alioto T."/>
            <person name="Alioto T."/>
            <person name="Gomez Garrido J."/>
        </authorList>
    </citation>
    <scope>NUCLEOTIDE SEQUENCE</scope>
</reference>
<sequence>MCWCSSSNGRVPPAVVPRGRPTSCRLCVVTPSTPSSPRHPTPIRTHPARRRSFATGNLAARPAIGPSEIDRHRRAGTKVPTRKASTEGTHRPSLLLRRFHLRFLRDERLPHPPLTGFAVRTGTL</sequence>
<dbReference type="EMBL" id="HBUE01285164">
    <property type="protein sequence ID" value="CAG6571108.1"/>
    <property type="molecule type" value="Transcribed_RNA"/>
</dbReference>
<dbReference type="EMBL" id="HBUE01285167">
    <property type="protein sequence ID" value="CAG6571114.1"/>
    <property type="molecule type" value="Transcribed_RNA"/>
</dbReference>
<dbReference type="EMBL" id="HBUE01179579">
    <property type="protein sequence ID" value="CAG6519553.1"/>
    <property type="molecule type" value="Transcribed_RNA"/>
</dbReference>
<dbReference type="EMBL" id="HBUE01179584">
    <property type="protein sequence ID" value="CAG6519563.1"/>
    <property type="molecule type" value="Transcribed_RNA"/>
</dbReference>
<protein>
    <submittedName>
        <fullName evidence="2">(northern house mosquito) hypothetical protein</fullName>
    </submittedName>
</protein>
<dbReference type="EMBL" id="HBUE01285163">
    <property type="protein sequence ID" value="CAG6571106.1"/>
    <property type="molecule type" value="Transcribed_RNA"/>
</dbReference>
<feature type="region of interest" description="Disordered" evidence="1">
    <location>
        <begin position="30"/>
        <end position="91"/>
    </location>
</feature>
<dbReference type="EMBL" id="HBUE01285158">
    <property type="protein sequence ID" value="CAG6571100.1"/>
    <property type="molecule type" value="Transcribed_RNA"/>
</dbReference>
<accession>A0A8D8E3M5</accession>
<dbReference type="EMBL" id="HBUE01285154">
    <property type="protein sequence ID" value="CAG6571096.1"/>
    <property type="molecule type" value="Transcribed_RNA"/>
</dbReference>
<dbReference type="EMBL" id="HBUE01285165">
    <property type="protein sequence ID" value="CAG6571110.1"/>
    <property type="molecule type" value="Transcribed_RNA"/>
</dbReference>
<dbReference type="EMBL" id="HBUE01179581">
    <property type="protein sequence ID" value="CAG6519557.1"/>
    <property type="molecule type" value="Transcribed_RNA"/>
</dbReference>
<proteinExistence type="predicted"/>
<dbReference type="EMBL" id="HBUE01285166">
    <property type="protein sequence ID" value="CAG6571112.1"/>
    <property type="molecule type" value="Transcribed_RNA"/>
</dbReference>
<name>A0A8D8E3M5_CULPI</name>
<organism evidence="2">
    <name type="scientific">Culex pipiens</name>
    <name type="common">House mosquito</name>
    <dbReference type="NCBI Taxonomy" id="7175"/>
    <lineage>
        <taxon>Eukaryota</taxon>
        <taxon>Metazoa</taxon>
        <taxon>Ecdysozoa</taxon>
        <taxon>Arthropoda</taxon>
        <taxon>Hexapoda</taxon>
        <taxon>Insecta</taxon>
        <taxon>Pterygota</taxon>
        <taxon>Neoptera</taxon>
        <taxon>Endopterygota</taxon>
        <taxon>Diptera</taxon>
        <taxon>Nematocera</taxon>
        <taxon>Culicoidea</taxon>
        <taxon>Culicidae</taxon>
        <taxon>Culicinae</taxon>
        <taxon>Culicini</taxon>
        <taxon>Culex</taxon>
        <taxon>Culex</taxon>
    </lineage>
</organism>
<dbReference type="EMBL" id="HBUE01179573">
    <property type="protein sequence ID" value="CAG6519547.1"/>
    <property type="molecule type" value="Transcribed_RNA"/>
</dbReference>
<evidence type="ECO:0000256" key="1">
    <source>
        <dbReference type="SAM" id="MobiDB-lite"/>
    </source>
</evidence>
<dbReference type="EMBL" id="HBUE01179582">
    <property type="protein sequence ID" value="CAG6519559.1"/>
    <property type="molecule type" value="Transcribed_RNA"/>
</dbReference>
<dbReference type="AlphaFoldDB" id="A0A8D8E3M5"/>
<dbReference type="EMBL" id="HBUE01285168">
    <property type="protein sequence ID" value="CAG6571116.1"/>
    <property type="molecule type" value="Transcribed_RNA"/>
</dbReference>
<dbReference type="EMBL" id="HBUE01179575">
    <property type="protein sequence ID" value="CAG6519549.1"/>
    <property type="molecule type" value="Transcribed_RNA"/>
</dbReference>
<dbReference type="EMBL" id="HBUE01179580">
    <property type="protein sequence ID" value="CAG6519555.1"/>
    <property type="molecule type" value="Transcribed_RNA"/>
</dbReference>
<evidence type="ECO:0000313" key="2">
    <source>
        <dbReference type="EMBL" id="CAG6519565.1"/>
    </source>
</evidence>
<dbReference type="EMBL" id="HBUE01179583">
    <property type="protein sequence ID" value="CAG6519561.1"/>
    <property type="molecule type" value="Transcribed_RNA"/>
</dbReference>